<dbReference type="eggNOG" id="COG4385">
    <property type="taxonomic scope" value="Bacteria"/>
</dbReference>
<accession>C1D829</accession>
<gene>
    <name evidence="1" type="ordered locus">LHK_01633</name>
</gene>
<dbReference type="Proteomes" id="UP000002010">
    <property type="component" value="Chromosome"/>
</dbReference>
<dbReference type="InterPro" id="IPR006521">
    <property type="entry name" value="Tail_protein_I"/>
</dbReference>
<keyword evidence="2" id="KW-1185">Reference proteome</keyword>
<dbReference type="NCBIfam" id="TIGR01634">
    <property type="entry name" value="tail_P2_I"/>
    <property type="match status" value="1"/>
</dbReference>
<proteinExistence type="predicted"/>
<dbReference type="Pfam" id="PF09684">
    <property type="entry name" value="Tail_P2_I"/>
    <property type="match status" value="1"/>
</dbReference>
<dbReference type="RefSeq" id="WP_012697105.1">
    <property type="nucleotide sequence ID" value="NC_012559.1"/>
</dbReference>
<reference evidence="1 2" key="1">
    <citation type="journal article" date="2009" name="PLoS Genet.">
        <title>The complete genome and proteome of Laribacter hongkongensis reveal potential mechanisms for adaptations to different temperatures and habitats.</title>
        <authorList>
            <person name="Woo P.C."/>
            <person name="Lau S.K."/>
            <person name="Tse H."/>
            <person name="Teng J.L."/>
            <person name="Curreem S.O."/>
            <person name="Tsang A.K."/>
            <person name="Fan R.Y."/>
            <person name="Wong G.K."/>
            <person name="Huang Y."/>
            <person name="Loman N.J."/>
            <person name="Snyder L.A."/>
            <person name="Cai J.J."/>
            <person name="Huang J.D."/>
            <person name="Mak W."/>
            <person name="Pallen M.J."/>
            <person name="Lok S."/>
            <person name="Yuen K.Y."/>
        </authorList>
    </citation>
    <scope>NUCLEOTIDE SEQUENCE [LARGE SCALE GENOMIC DNA]</scope>
    <source>
        <strain evidence="1 2">HLHK9</strain>
    </source>
</reference>
<protein>
    <submittedName>
        <fullName evidence="1">Phage tail protein I</fullName>
    </submittedName>
</protein>
<dbReference type="KEGG" id="lhk:LHK_01633"/>
<dbReference type="HOGENOM" id="CLU_086293_4_0_4"/>
<evidence type="ECO:0000313" key="1">
    <source>
        <dbReference type="EMBL" id="ACO74619.1"/>
    </source>
</evidence>
<sequence>MTASPPDLSDVLAADPRFVELAKLVEKELASVPASSVLVRLIDFAPPELLPVLAEEFSMLDDGWELAETEAARRALLKQSVNIHARKGTPAAIRDVFRAVGLGEIRIDEGRCGKRRDGTYRRDGFAMRGTHLDHWAHYRVVCARLLSVRQAAAVRRMLESVAPASRELVAIDFSDAALIRNGFAHRDGTYTRGLIL</sequence>
<dbReference type="STRING" id="557598.LHK_01633"/>
<name>C1D829_LARHH</name>
<organism evidence="1 2">
    <name type="scientific">Laribacter hongkongensis (strain HLHK9)</name>
    <dbReference type="NCBI Taxonomy" id="557598"/>
    <lineage>
        <taxon>Bacteria</taxon>
        <taxon>Pseudomonadati</taxon>
        <taxon>Pseudomonadota</taxon>
        <taxon>Betaproteobacteria</taxon>
        <taxon>Neisseriales</taxon>
        <taxon>Aquaspirillaceae</taxon>
        <taxon>Laribacter</taxon>
    </lineage>
</organism>
<evidence type="ECO:0000313" key="2">
    <source>
        <dbReference type="Proteomes" id="UP000002010"/>
    </source>
</evidence>
<dbReference type="AlphaFoldDB" id="C1D829"/>
<dbReference type="EMBL" id="CP001154">
    <property type="protein sequence ID" value="ACO74619.1"/>
    <property type="molecule type" value="Genomic_DNA"/>
</dbReference>